<accession>A0A4C1ZDT3</accession>
<evidence type="ECO:0000313" key="4">
    <source>
        <dbReference type="Proteomes" id="UP000299102"/>
    </source>
</evidence>
<sequence>MTDLARDRGAEARVRDACRPASPGVLQTSPGGGRGAAEQRHPSPALAPRVEDERATDSSGSSALTVHENPFCPTTSKCIFTGFESTSSTTLTSEESRYAASASDVDRWMNAEGDVAEDTAPRSGRCVLFPSLVRKLERAEDYLNRSDVLHINVLPRSRHTAHGATMTREQLFPGLFPGFSNFLYALAMLVPLTRARPGMPHSVPICDSEDTWTFGPRQCHRVVTADTGNPQHASNQRQNVVRVPQYHVKEIFCLKHNASAASYRDLGSPPSFGLVTTICNLMTTSENLLTQMNAVCNRVRVNFRTLVQQRADGDAVAALVDVALVVYAFAFLMQAMYQSTYVR</sequence>
<reference evidence="3 4" key="1">
    <citation type="journal article" date="2019" name="Commun. Biol.">
        <title>The bagworm genome reveals a unique fibroin gene that provides high tensile strength.</title>
        <authorList>
            <person name="Kono N."/>
            <person name="Nakamura H."/>
            <person name="Ohtoshi R."/>
            <person name="Tomita M."/>
            <person name="Numata K."/>
            <person name="Arakawa K."/>
        </authorList>
    </citation>
    <scope>NUCLEOTIDE SEQUENCE [LARGE SCALE GENOMIC DNA]</scope>
</reference>
<keyword evidence="2" id="KW-0812">Transmembrane</keyword>
<dbReference type="Proteomes" id="UP000299102">
    <property type="component" value="Unassembled WGS sequence"/>
</dbReference>
<keyword evidence="4" id="KW-1185">Reference proteome</keyword>
<name>A0A4C1ZDT3_EUMVA</name>
<evidence type="ECO:0000256" key="2">
    <source>
        <dbReference type="SAM" id="Phobius"/>
    </source>
</evidence>
<organism evidence="3 4">
    <name type="scientific">Eumeta variegata</name>
    <name type="common">Bagworm moth</name>
    <name type="synonym">Eumeta japonica</name>
    <dbReference type="NCBI Taxonomy" id="151549"/>
    <lineage>
        <taxon>Eukaryota</taxon>
        <taxon>Metazoa</taxon>
        <taxon>Ecdysozoa</taxon>
        <taxon>Arthropoda</taxon>
        <taxon>Hexapoda</taxon>
        <taxon>Insecta</taxon>
        <taxon>Pterygota</taxon>
        <taxon>Neoptera</taxon>
        <taxon>Endopterygota</taxon>
        <taxon>Lepidoptera</taxon>
        <taxon>Glossata</taxon>
        <taxon>Ditrysia</taxon>
        <taxon>Tineoidea</taxon>
        <taxon>Psychidae</taxon>
        <taxon>Oiketicinae</taxon>
        <taxon>Eumeta</taxon>
    </lineage>
</organism>
<evidence type="ECO:0000256" key="1">
    <source>
        <dbReference type="SAM" id="MobiDB-lite"/>
    </source>
</evidence>
<evidence type="ECO:0000313" key="3">
    <source>
        <dbReference type="EMBL" id="GBP85938.1"/>
    </source>
</evidence>
<comment type="caution">
    <text evidence="3">The sequence shown here is derived from an EMBL/GenBank/DDBJ whole genome shotgun (WGS) entry which is preliminary data.</text>
</comment>
<keyword evidence="2" id="KW-1133">Transmembrane helix</keyword>
<proteinExistence type="predicted"/>
<feature type="compositionally biased region" description="Basic and acidic residues" evidence="1">
    <location>
        <begin position="1"/>
        <end position="18"/>
    </location>
</feature>
<feature type="transmembrane region" description="Helical" evidence="2">
    <location>
        <begin position="315"/>
        <end position="337"/>
    </location>
</feature>
<dbReference type="EMBL" id="BGZK01001770">
    <property type="protein sequence ID" value="GBP85938.1"/>
    <property type="molecule type" value="Genomic_DNA"/>
</dbReference>
<keyword evidence="2" id="KW-0472">Membrane</keyword>
<gene>
    <name evidence="3" type="ORF">EVAR_55681_1</name>
</gene>
<protein>
    <submittedName>
        <fullName evidence="3">Uncharacterized protein</fullName>
    </submittedName>
</protein>
<feature type="region of interest" description="Disordered" evidence="1">
    <location>
        <begin position="1"/>
        <end position="67"/>
    </location>
</feature>
<dbReference type="AlphaFoldDB" id="A0A4C1ZDT3"/>